<dbReference type="Gene3D" id="1.10.10.10">
    <property type="entry name" value="Winged helix-like DNA-binding domain superfamily/Winged helix DNA-binding domain"/>
    <property type="match status" value="1"/>
</dbReference>
<name>A0ABV8A9Z9_9DEIO</name>
<accession>A0ABV8A9Z9</accession>
<evidence type="ECO:0008006" key="3">
    <source>
        <dbReference type="Google" id="ProtNLM"/>
    </source>
</evidence>
<evidence type="ECO:0000313" key="2">
    <source>
        <dbReference type="Proteomes" id="UP001595748"/>
    </source>
</evidence>
<dbReference type="Gene3D" id="1.25.40.10">
    <property type="entry name" value="Tetratricopeptide repeat domain"/>
    <property type="match status" value="1"/>
</dbReference>
<reference evidence="2" key="1">
    <citation type="journal article" date="2019" name="Int. J. Syst. Evol. Microbiol.">
        <title>The Global Catalogue of Microorganisms (GCM) 10K type strain sequencing project: providing services to taxonomists for standard genome sequencing and annotation.</title>
        <authorList>
            <consortium name="The Broad Institute Genomics Platform"/>
            <consortium name="The Broad Institute Genome Sequencing Center for Infectious Disease"/>
            <person name="Wu L."/>
            <person name="Ma J."/>
        </authorList>
    </citation>
    <scope>NUCLEOTIDE SEQUENCE [LARGE SCALE GENOMIC DNA]</scope>
    <source>
        <strain evidence="2">CCTCC AB 2013263</strain>
    </source>
</reference>
<dbReference type="InterPro" id="IPR036388">
    <property type="entry name" value="WH-like_DNA-bd_sf"/>
</dbReference>
<comment type="caution">
    <text evidence="1">The sequence shown here is derived from an EMBL/GenBank/DDBJ whole genome shotgun (WGS) entry which is preliminary data.</text>
</comment>
<dbReference type="RefSeq" id="WP_380079318.1">
    <property type="nucleotide sequence ID" value="NZ_JBHRZF010000167.1"/>
</dbReference>
<organism evidence="1 2">
    <name type="scientific">Deinococcus antarcticus</name>
    <dbReference type="NCBI Taxonomy" id="1298767"/>
    <lineage>
        <taxon>Bacteria</taxon>
        <taxon>Thermotogati</taxon>
        <taxon>Deinococcota</taxon>
        <taxon>Deinococci</taxon>
        <taxon>Deinococcales</taxon>
        <taxon>Deinococcaceae</taxon>
        <taxon>Deinococcus</taxon>
    </lineage>
</organism>
<keyword evidence="2" id="KW-1185">Reference proteome</keyword>
<sequence>MTTPRLHLRLLGHPELRHEQEILKCNTSSLRLLAVLALDGPQDRLTLADLLWDAPTTRALHNLRMTLCKLRRTLAEHAGILQEDRGLLFLDLQRIHVDALQNAPLRVNPPEFMAGHRTHGSERWLEWAEQQDQQRRQSRPRHAQPFQQLDTSHHLQLQAREALENDQLNLAQGYIEQAMQGHITSEVLYTAAYLTDLQGHAQQAELLARESLAQLHPTQSPACIYALIGSTYDTRGEHQAARLWHELALEAARRVRQPEVFCEMASFFIWHLNVTGNHERAAALGNEALQQGEFSTTTPYIRNSLAIAEAQLGRVEQALNTFRSQQQHQVSSLSIIAQVRSARIHARLGQRAQAQILLERTYPAVQRNEEGRARFEWATAALLIDPATWYVQASTCVQNVITNDSVIMAEYCRVSASLSIPAGRTSNTPLTLR</sequence>
<evidence type="ECO:0000313" key="1">
    <source>
        <dbReference type="EMBL" id="MFC3861935.1"/>
    </source>
</evidence>
<dbReference type="EMBL" id="JBHRZF010000167">
    <property type="protein sequence ID" value="MFC3861935.1"/>
    <property type="molecule type" value="Genomic_DNA"/>
</dbReference>
<dbReference type="SUPFAM" id="SSF81901">
    <property type="entry name" value="HCP-like"/>
    <property type="match status" value="1"/>
</dbReference>
<protein>
    <recommendedName>
        <fullName evidence="3">DNA-binding SARP family transcriptional activator</fullName>
    </recommendedName>
</protein>
<proteinExistence type="predicted"/>
<dbReference type="Proteomes" id="UP001595748">
    <property type="component" value="Unassembled WGS sequence"/>
</dbReference>
<gene>
    <name evidence="1" type="ORF">ACFOPQ_14295</name>
</gene>
<dbReference type="InterPro" id="IPR011990">
    <property type="entry name" value="TPR-like_helical_dom_sf"/>
</dbReference>